<comment type="similarity">
    <text evidence="9">Belongs to the bacterial CoaD family.</text>
</comment>
<dbReference type="EMBL" id="PGTL01000006">
    <property type="protein sequence ID" value="PJF42938.1"/>
    <property type="molecule type" value="Genomic_DNA"/>
</dbReference>
<dbReference type="CDD" id="cd02163">
    <property type="entry name" value="PPAT"/>
    <property type="match status" value="1"/>
</dbReference>
<dbReference type="EMBL" id="PGTM01000399">
    <property type="protein sequence ID" value="PJF34430.1"/>
    <property type="molecule type" value="Genomic_DNA"/>
</dbReference>
<protein>
    <recommendedName>
        <fullName evidence="9">Phosphopantetheine adenylyltransferase</fullName>
        <ecNumber evidence="9">2.7.7.3</ecNumber>
    </recommendedName>
    <alternativeName>
        <fullName evidence="9">Dephospho-CoA pyrophosphorylase</fullName>
    </alternativeName>
    <alternativeName>
        <fullName evidence="9">Pantetheine-phosphate adenylyltransferase</fullName>
        <shortName evidence="9">PPAT</shortName>
    </alternativeName>
</protein>
<keyword evidence="1 9" id="KW-0963">Cytoplasm</keyword>
<evidence type="ECO:0000256" key="1">
    <source>
        <dbReference type="ARBA" id="ARBA00022490"/>
    </source>
</evidence>
<evidence type="ECO:0000256" key="2">
    <source>
        <dbReference type="ARBA" id="ARBA00022679"/>
    </source>
</evidence>
<evidence type="ECO:0000256" key="5">
    <source>
        <dbReference type="ARBA" id="ARBA00022840"/>
    </source>
</evidence>
<dbReference type="UniPathway" id="UPA00241">
    <property type="reaction ID" value="UER00355"/>
</dbReference>
<dbReference type="GO" id="GO:0005737">
    <property type="term" value="C:cytoplasm"/>
    <property type="evidence" value="ECO:0007669"/>
    <property type="project" value="UniProtKB-SubCell"/>
</dbReference>
<dbReference type="NCBIfam" id="TIGR00125">
    <property type="entry name" value="cyt_tran_rel"/>
    <property type="match status" value="1"/>
</dbReference>
<proteinExistence type="inferred from homology"/>
<evidence type="ECO:0000313" key="11">
    <source>
        <dbReference type="EMBL" id="PJF34430.1"/>
    </source>
</evidence>
<keyword evidence="4 9" id="KW-0547">Nucleotide-binding</keyword>
<dbReference type="EC" id="2.7.7.3" evidence="9"/>
<comment type="pathway">
    <text evidence="9">Cofactor biosynthesis; coenzyme A biosynthesis; CoA from (R)-pantothenate: step 4/5.</text>
</comment>
<feature type="binding site" evidence="9">
    <location>
        <position position="21"/>
    </location>
    <ligand>
        <name>ATP</name>
        <dbReference type="ChEBI" id="CHEBI:30616"/>
    </ligand>
</feature>
<organism evidence="11 14">
    <name type="scientific">Candidatus Thermofonsia Clade 1 bacterium</name>
    <dbReference type="NCBI Taxonomy" id="2364210"/>
    <lineage>
        <taxon>Bacteria</taxon>
        <taxon>Bacillati</taxon>
        <taxon>Chloroflexota</taxon>
        <taxon>Candidatus Thermofontia</taxon>
        <taxon>Candidatus Thermofonsia Clade 1</taxon>
    </lineage>
</organism>
<dbReference type="PANTHER" id="PTHR21342:SF1">
    <property type="entry name" value="PHOSPHOPANTETHEINE ADENYLYLTRANSFERASE"/>
    <property type="match status" value="1"/>
</dbReference>
<sequence length="181" mass="20168">MSATVRRAVYPGSFDPAHYGHIDIASRAARVFDEVFVAVYANPAKAKSVLFTVDERVAMLREVLGHMPNVKVAPYYGLTVDYVRQVQAMAIIRGLRVFSDFELEFRMALANRRLAPEIEVVTFIADERHLHLSSSTVREIASLGGDVSTMVPPVVSAALIAKFKERRQNGVESDYMVSLHD</sequence>
<comment type="function">
    <text evidence="9">Reversibly transfers an adenylyl group from ATP to 4'-phosphopantetheine, yielding dephospho-CoA (dPCoA) and pyrophosphate.</text>
</comment>
<evidence type="ECO:0000313" key="12">
    <source>
        <dbReference type="EMBL" id="PJF42938.1"/>
    </source>
</evidence>
<keyword evidence="2 9" id="KW-0808">Transferase</keyword>
<feature type="site" description="Transition state stabilizer" evidence="9">
    <location>
        <position position="21"/>
    </location>
</feature>
<dbReference type="InterPro" id="IPR001980">
    <property type="entry name" value="PPAT"/>
</dbReference>
<dbReference type="PRINTS" id="PR01020">
    <property type="entry name" value="LPSBIOSNTHSS"/>
</dbReference>
<evidence type="ECO:0000313" key="14">
    <source>
        <dbReference type="Proteomes" id="UP000229681"/>
    </source>
</evidence>
<dbReference type="SUPFAM" id="SSF52374">
    <property type="entry name" value="Nucleotidylyl transferase"/>
    <property type="match status" value="1"/>
</dbReference>
<feature type="binding site" evidence="9">
    <location>
        <position position="45"/>
    </location>
    <ligand>
        <name>substrate</name>
    </ligand>
</feature>
<dbReference type="PANTHER" id="PTHR21342">
    <property type="entry name" value="PHOSPHOPANTETHEINE ADENYLYLTRANSFERASE"/>
    <property type="match status" value="1"/>
</dbReference>
<evidence type="ECO:0000256" key="8">
    <source>
        <dbReference type="ARBA" id="ARBA00029346"/>
    </source>
</evidence>
<name>A0A2M8PA56_9CHLR</name>
<keyword evidence="3 9" id="KW-0548">Nucleotidyltransferase</keyword>
<comment type="subcellular location">
    <subcellularLocation>
        <location evidence="9">Cytoplasm</location>
    </subcellularLocation>
</comment>
<dbReference type="Pfam" id="PF01467">
    <property type="entry name" value="CTP_transf_like"/>
    <property type="match status" value="1"/>
</dbReference>
<dbReference type="InterPro" id="IPR004821">
    <property type="entry name" value="Cyt_trans-like"/>
</dbReference>
<keyword evidence="5 9" id="KW-0067">ATP-binding</keyword>
<dbReference type="InterPro" id="IPR014729">
    <property type="entry name" value="Rossmann-like_a/b/a_fold"/>
</dbReference>
<comment type="caution">
    <text evidence="11">The sequence shown here is derived from an EMBL/GenBank/DDBJ whole genome shotgun (WGS) entry which is preliminary data.</text>
</comment>
<feature type="binding site" evidence="9">
    <location>
        <position position="104"/>
    </location>
    <ligand>
        <name>ATP</name>
        <dbReference type="ChEBI" id="CHEBI:30616"/>
    </ligand>
</feature>
<comment type="catalytic activity">
    <reaction evidence="8 9">
        <text>(R)-4'-phosphopantetheine + ATP + H(+) = 3'-dephospho-CoA + diphosphate</text>
        <dbReference type="Rhea" id="RHEA:19801"/>
        <dbReference type="ChEBI" id="CHEBI:15378"/>
        <dbReference type="ChEBI" id="CHEBI:30616"/>
        <dbReference type="ChEBI" id="CHEBI:33019"/>
        <dbReference type="ChEBI" id="CHEBI:57328"/>
        <dbReference type="ChEBI" id="CHEBI:61723"/>
        <dbReference type="EC" id="2.7.7.3"/>
    </reaction>
</comment>
<dbReference type="HAMAP" id="MF_00151">
    <property type="entry name" value="PPAT_bact"/>
    <property type="match status" value="1"/>
</dbReference>
<dbReference type="Gene3D" id="3.40.50.620">
    <property type="entry name" value="HUPs"/>
    <property type="match status" value="1"/>
</dbReference>
<dbReference type="Proteomes" id="UP000229681">
    <property type="component" value="Unassembled WGS sequence"/>
</dbReference>
<evidence type="ECO:0000313" key="13">
    <source>
        <dbReference type="Proteomes" id="UP000228947"/>
    </source>
</evidence>
<comment type="subunit">
    <text evidence="9">Homohexamer.</text>
</comment>
<feature type="domain" description="Cytidyltransferase-like" evidence="10">
    <location>
        <begin position="9"/>
        <end position="139"/>
    </location>
</feature>
<comment type="cofactor">
    <cofactor evidence="9">
        <name>Mg(2+)</name>
        <dbReference type="ChEBI" id="CHEBI:18420"/>
    </cofactor>
</comment>
<accession>A0A2M8PA56</accession>
<evidence type="ECO:0000256" key="4">
    <source>
        <dbReference type="ARBA" id="ARBA00022741"/>
    </source>
</evidence>
<feature type="binding site" evidence="9">
    <location>
        <position position="93"/>
    </location>
    <ligand>
        <name>substrate</name>
    </ligand>
</feature>
<dbReference type="GO" id="GO:0005524">
    <property type="term" value="F:ATP binding"/>
    <property type="evidence" value="ECO:0007669"/>
    <property type="project" value="UniProtKB-KW"/>
</dbReference>
<evidence type="ECO:0000259" key="10">
    <source>
        <dbReference type="Pfam" id="PF01467"/>
    </source>
</evidence>
<evidence type="ECO:0000256" key="6">
    <source>
        <dbReference type="ARBA" id="ARBA00022842"/>
    </source>
</evidence>
<dbReference type="GO" id="GO:0015937">
    <property type="term" value="P:coenzyme A biosynthetic process"/>
    <property type="evidence" value="ECO:0007669"/>
    <property type="project" value="UniProtKB-UniRule"/>
</dbReference>
<evidence type="ECO:0000256" key="3">
    <source>
        <dbReference type="ARBA" id="ARBA00022695"/>
    </source>
</evidence>
<dbReference type="GO" id="GO:0004595">
    <property type="term" value="F:pantetheine-phosphate adenylyltransferase activity"/>
    <property type="evidence" value="ECO:0007669"/>
    <property type="project" value="UniProtKB-UniRule"/>
</dbReference>
<evidence type="ECO:0000256" key="7">
    <source>
        <dbReference type="ARBA" id="ARBA00022993"/>
    </source>
</evidence>
<dbReference type="NCBIfam" id="TIGR01510">
    <property type="entry name" value="coaD_prev_kdtB"/>
    <property type="match status" value="1"/>
</dbReference>
<evidence type="ECO:0000256" key="9">
    <source>
        <dbReference type="HAMAP-Rule" id="MF_00151"/>
    </source>
</evidence>
<feature type="binding site" evidence="9">
    <location>
        <position position="13"/>
    </location>
    <ligand>
        <name>substrate</name>
    </ligand>
</feature>
<dbReference type="AlphaFoldDB" id="A0A2M8PA56"/>
<feature type="binding site" evidence="9">
    <location>
        <begin position="94"/>
        <end position="96"/>
    </location>
    <ligand>
        <name>ATP</name>
        <dbReference type="ChEBI" id="CHEBI:30616"/>
    </ligand>
</feature>
<feature type="binding site" evidence="9">
    <location>
        <begin position="13"/>
        <end position="14"/>
    </location>
    <ligand>
        <name>ATP</name>
        <dbReference type="ChEBI" id="CHEBI:30616"/>
    </ligand>
</feature>
<keyword evidence="7 9" id="KW-0173">Coenzyme A biosynthesis</keyword>
<reference evidence="13 14" key="1">
    <citation type="submission" date="2017-11" db="EMBL/GenBank/DDBJ databases">
        <title>Evolution of Phototrophy in the Chloroflexi Phylum Driven by Horizontal Gene Transfer.</title>
        <authorList>
            <person name="Ward L.M."/>
            <person name="Hemp J."/>
            <person name="Shih P.M."/>
            <person name="Mcglynn S.E."/>
            <person name="Fischer W."/>
        </authorList>
    </citation>
    <scope>NUCLEOTIDE SEQUENCE [LARGE SCALE GENOMIC DNA]</scope>
    <source>
        <strain evidence="12">CP1_1M</strain>
        <strain evidence="11">JP3_13</strain>
    </source>
</reference>
<gene>
    <name evidence="9" type="primary">coaD</name>
    <name evidence="11" type="ORF">CUN49_15720</name>
    <name evidence="12" type="ORF">CUN50_02125</name>
</gene>
<dbReference type="Proteomes" id="UP000228947">
    <property type="component" value="Unassembled WGS sequence"/>
</dbReference>
<feature type="binding site" evidence="9">
    <location>
        <begin position="129"/>
        <end position="135"/>
    </location>
    <ligand>
        <name>ATP</name>
        <dbReference type="ChEBI" id="CHEBI:30616"/>
    </ligand>
</feature>
<keyword evidence="6 9" id="KW-0460">Magnesium</keyword>
<feature type="binding site" evidence="9">
    <location>
        <position position="79"/>
    </location>
    <ligand>
        <name>substrate</name>
    </ligand>
</feature>